<evidence type="ECO:0000313" key="3">
    <source>
        <dbReference type="Proteomes" id="UP000065261"/>
    </source>
</evidence>
<name>A0A0U2WKT6_9GAMM</name>
<sequence length="247" mass="27746">MSANALYTDLSGYYDLMCADIDYQAQSHFIKRLHQIFGNGANTHLDLACGTGPHVRHFINFGYTSSGLDINQPMLDRAAIRCPEAQFTLQNMSEFSVAQQQDLITCFLYSIHYCDGIEKLKACIISAHNALKTGGMLCFNAVDKNTINNDSFVKHAATSENSLFTFSSGWHYSGTGEKQSLKLRIEKVTSAETFIWNDEHPMVALSFTELKAVLQPYFEIHMFEHNYEQITPWNGNSGNAIFACVKI</sequence>
<dbReference type="InterPro" id="IPR041698">
    <property type="entry name" value="Methyltransf_25"/>
</dbReference>
<reference evidence="2 3" key="1">
    <citation type="submission" date="2015-03" db="EMBL/GenBank/DDBJ databases">
        <authorList>
            <person name="Murphy D."/>
        </authorList>
    </citation>
    <scope>NUCLEOTIDE SEQUENCE [LARGE SCALE GENOMIC DNA]</scope>
    <source>
        <strain evidence="2 3">KMM 520</strain>
    </source>
</reference>
<proteinExistence type="predicted"/>
<dbReference type="KEGG" id="ptn:PTRA_a1307"/>
<evidence type="ECO:0000259" key="1">
    <source>
        <dbReference type="Pfam" id="PF13649"/>
    </source>
</evidence>
<dbReference type="SUPFAM" id="SSF53335">
    <property type="entry name" value="S-adenosyl-L-methionine-dependent methyltransferases"/>
    <property type="match status" value="1"/>
</dbReference>
<dbReference type="Gene3D" id="3.40.50.150">
    <property type="entry name" value="Vaccinia Virus protein VP39"/>
    <property type="match status" value="1"/>
</dbReference>
<accession>A0A0U2WKT6</accession>
<feature type="domain" description="Methyltransferase" evidence="1">
    <location>
        <begin position="45"/>
        <end position="135"/>
    </location>
</feature>
<dbReference type="OrthoDB" id="5800887at2"/>
<dbReference type="Proteomes" id="UP000065261">
    <property type="component" value="Chromosome I"/>
</dbReference>
<protein>
    <recommendedName>
        <fullName evidence="1">Methyltransferase domain-containing protein</fullName>
    </recommendedName>
</protein>
<dbReference type="Gene3D" id="2.20.130.10">
    <property type="entry name" value="CAC2371-like domains"/>
    <property type="match status" value="1"/>
</dbReference>
<dbReference type="EMBL" id="CP011034">
    <property type="protein sequence ID" value="ALS32539.1"/>
    <property type="molecule type" value="Genomic_DNA"/>
</dbReference>
<organism evidence="2">
    <name type="scientific">Pseudoalteromonas translucida KMM 520</name>
    <dbReference type="NCBI Taxonomy" id="1315283"/>
    <lineage>
        <taxon>Bacteria</taxon>
        <taxon>Pseudomonadati</taxon>
        <taxon>Pseudomonadota</taxon>
        <taxon>Gammaproteobacteria</taxon>
        <taxon>Alteromonadales</taxon>
        <taxon>Pseudoalteromonadaceae</taxon>
        <taxon>Pseudoalteromonas</taxon>
    </lineage>
</organism>
<dbReference type="InterPro" id="IPR029063">
    <property type="entry name" value="SAM-dependent_MTases_sf"/>
</dbReference>
<dbReference type="PATRIC" id="fig|1315283.4.peg.1133"/>
<dbReference type="Pfam" id="PF13649">
    <property type="entry name" value="Methyltransf_25"/>
    <property type="match status" value="1"/>
</dbReference>
<dbReference type="RefSeq" id="WP_058373008.1">
    <property type="nucleotide sequence ID" value="NZ_CP011034.1"/>
</dbReference>
<dbReference type="AlphaFoldDB" id="A0A0U2WKT6"/>
<evidence type="ECO:0000313" key="2">
    <source>
        <dbReference type="EMBL" id="ALS32539.1"/>
    </source>
</evidence>
<gene>
    <name evidence="2" type="ORF">PTRA_a1307</name>
</gene>